<dbReference type="AlphaFoldDB" id="A0A9D4JIQ5"/>
<keyword evidence="2" id="KW-1185">Reference proteome</keyword>
<reference evidence="1" key="2">
    <citation type="submission" date="2020-11" db="EMBL/GenBank/DDBJ databases">
        <authorList>
            <person name="McCartney M.A."/>
            <person name="Auch B."/>
            <person name="Kono T."/>
            <person name="Mallez S."/>
            <person name="Becker A."/>
            <person name="Gohl D.M."/>
            <person name="Silverstein K.A.T."/>
            <person name="Koren S."/>
            <person name="Bechman K.B."/>
            <person name="Herman A."/>
            <person name="Abrahante J.E."/>
            <person name="Garbe J."/>
        </authorList>
    </citation>
    <scope>NUCLEOTIDE SEQUENCE</scope>
    <source>
        <strain evidence="1">Duluth1</strain>
        <tissue evidence="1">Whole animal</tissue>
    </source>
</reference>
<name>A0A9D4JIQ5_DREPO</name>
<accession>A0A9D4JIQ5</accession>
<organism evidence="1 2">
    <name type="scientific">Dreissena polymorpha</name>
    <name type="common">Zebra mussel</name>
    <name type="synonym">Mytilus polymorpha</name>
    <dbReference type="NCBI Taxonomy" id="45954"/>
    <lineage>
        <taxon>Eukaryota</taxon>
        <taxon>Metazoa</taxon>
        <taxon>Spiralia</taxon>
        <taxon>Lophotrochozoa</taxon>
        <taxon>Mollusca</taxon>
        <taxon>Bivalvia</taxon>
        <taxon>Autobranchia</taxon>
        <taxon>Heteroconchia</taxon>
        <taxon>Euheterodonta</taxon>
        <taxon>Imparidentia</taxon>
        <taxon>Neoheterodontei</taxon>
        <taxon>Myida</taxon>
        <taxon>Dreissenoidea</taxon>
        <taxon>Dreissenidae</taxon>
        <taxon>Dreissena</taxon>
    </lineage>
</organism>
<dbReference type="Proteomes" id="UP000828390">
    <property type="component" value="Unassembled WGS sequence"/>
</dbReference>
<reference evidence="1" key="1">
    <citation type="journal article" date="2019" name="bioRxiv">
        <title>The Genome of the Zebra Mussel, Dreissena polymorpha: A Resource for Invasive Species Research.</title>
        <authorList>
            <person name="McCartney M.A."/>
            <person name="Auch B."/>
            <person name="Kono T."/>
            <person name="Mallez S."/>
            <person name="Zhang Y."/>
            <person name="Obille A."/>
            <person name="Becker A."/>
            <person name="Abrahante J.E."/>
            <person name="Garbe J."/>
            <person name="Badalamenti J.P."/>
            <person name="Herman A."/>
            <person name="Mangelson H."/>
            <person name="Liachko I."/>
            <person name="Sullivan S."/>
            <person name="Sone E.D."/>
            <person name="Koren S."/>
            <person name="Silverstein K.A.T."/>
            <person name="Beckman K.B."/>
            <person name="Gohl D.M."/>
        </authorList>
    </citation>
    <scope>NUCLEOTIDE SEQUENCE</scope>
    <source>
        <strain evidence="1">Duluth1</strain>
        <tissue evidence="1">Whole animal</tissue>
    </source>
</reference>
<proteinExistence type="predicted"/>
<comment type="caution">
    <text evidence="1">The sequence shown here is derived from an EMBL/GenBank/DDBJ whole genome shotgun (WGS) entry which is preliminary data.</text>
</comment>
<dbReference type="EMBL" id="JAIWYP010000006">
    <property type="protein sequence ID" value="KAH3808972.1"/>
    <property type="molecule type" value="Genomic_DNA"/>
</dbReference>
<evidence type="ECO:0000313" key="2">
    <source>
        <dbReference type="Proteomes" id="UP000828390"/>
    </source>
</evidence>
<evidence type="ECO:0000313" key="1">
    <source>
        <dbReference type="EMBL" id="KAH3808972.1"/>
    </source>
</evidence>
<protein>
    <submittedName>
        <fullName evidence="1">Uncharacterized protein</fullName>
    </submittedName>
</protein>
<sequence>MKFQSCRWRHFDFRANVKVLARRGRRASDGGRRTPDGGRHDELAMTITRVFSENAELKTGIVNNGALNRTSNTGFMALGTGNVTFGTVIMTSGKGIMTSVMGTMTSSGIMIKGMDTWTPGLSI</sequence>
<gene>
    <name evidence="1" type="ORF">DPMN_137334</name>
</gene>